<dbReference type="GO" id="GO:0005886">
    <property type="term" value="C:plasma membrane"/>
    <property type="evidence" value="ECO:0007669"/>
    <property type="project" value="UniProtKB-SubCell"/>
</dbReference>
<comment type="similarity">
    <text evidence="2">Belongs to the EamA transporter family.</text>
</comment>
<feature type="transmembrane region" description="Helical" evidence="7">
    <location>
        <begin position="255"/>
        <end position="272"/>
    </location>
</feature>
<dbReference type="EMBL" id="OBMQ01000003">
    <property type="protein sequence ID" value="SOC02794.1"/>
    <property type="molecule type" value="Genomic_DNA"/>
</dbReference>
<evidence type="ECO:0000313" key="10">
    <source>
        <dbReference type="Proteomes" id="UP000219636"/>
    </source>
</evidence>
<dbReference type="RefSeq" id="WP_237658339.1">
    <property type="nucleotide sequence ID" value="NZ_OBMQ01000003.1"/>
</dbReference>
<evidence type="ECO:0000256" key="5">
    <source>
        <dbReference type="ARBA" id="ARBA00022989"/>
    </source>
</evidence>
<reference evidence="10" key="1">
    <citation type="submission" date="2017-08" db="EMBL/GenBank/DDBJ databases">
        <authorList>
            <person name="Varghese N."/>
            <person name="Submissions S."/>
        </authorList>
    </citation>
    <scope>NUCLEOTIDE SEQUENCE [LARGE SCALE GENOMIC DNA]</scope>
    <source>
        <strain evidence="10">JC22</strain>
    </source>
</reference>
<feature type="transmembrane region" description="Helical" evidence="7">
    <location>
        <begin position="222"/>
        <end position="243"/>
    </location>
</feature>
<feature type="transmembrane region" description="Helical" evidence="7">
    <location>
        <begin position="71"/>
        <end position="92"/>
    </location>
</feature>
<protein>
    <submittedName>
        <fullName evidence="9">Drug/metabolite transporter (DMT)-like permease</fullName>
    </submittedName>
</protein>
<dbReference type="AlphaFoldDB" id="A0A285SAY8"/>
<evidence type="ECO:0000313" key="9">
    <source>
        <dbReference type="EMBL" id="SOC02794.1"/>
    </source>
</evidence>
<feature type="domain" description="EamA" evidence="8">
    <location>
        <begin position="153"/>
        <end position="295"/>
    </location>
</feature>
<comment type="subcellular location">
    <subcellularLocation>
        <location evidence="1">Cell membrane</location>
        <topology evidence="1">Multi-pass membrane protein</topology>
    </subcellularLocation>
</comment>
<feature type="transmembrane region" description="Helical" evidence="7">
    <location>
        <begin position="98"/>
        <end position="116"/>
    </location>
</feature>
<evidence type="ECO:0000256" key="6">
    <source>
        <dbReference type="ARBA" id="ARBA00023136"/>
    </source>
</evidence>
<gene>
    <name evidence="9" type="ORF">SAMN05880501_103108</name>
</gene>
<feature type="transmembrane region" description="Helical" evidence="7">
    <location>
        <begin position="39"/>
        <end position="59"/>
    </location>
</feature>
<dbReference type="SUPFAM" id="SSF103481">
    <property type="entry name" value="Multidrug resistance efflux transporter EmrE"/>
    <property type="match status" value="2"/>
</dbReference>
<dbReference type="InterPro" id="IPR037185">
    <property type="entry name" value="EmrE-like"/>
</dbReference>
<sequence length="314" mass="34665">MRNGLYLAYIGAITNALIVGLSFLFTKTAVTESSPLDTLAFRFTIAFLTVSLLILLKVVKVDIRIKEYYKLLPLTILYPTFFFSFQAFGLQSVPSSEAGILFATIPIITTIMASVFLKERTSIGQKISIFISVFGVIYIYMMKGSSVSFSSWSGILLLLISCLSLSGYTVLTRSLIKSFKPLEITFFMLGIGFIFFNVASLVTHISNQTLQSMFTPWTNLNFVFSILFLGILASFVTSLLSNFILSKISASQMSVFSNMSTVVSIIAGAIILNEEIFIYHIIGSALIIAGVIGTNFLKDVRFFQKGTSVDKKPL</sequence>
<feature type="transmembrane region" description="Helical" evidence="7">
    <location>
        <begin position="184"/>
        <end position="202"/>
    </location>
</feature>
<evidence type="ECO:0000256" key="4">
    <source>
        <dbReference type="ARBA" id="ARBA00022692"/>
    </source>
</evidence>
<dbReference type="InterPro" id="IPR000620">
    <property type="entry name" value="EamA_dom"/>
</dbReference>
<dbReference type="InterPro" id="IPR050638">
    <property type="entry name" value="AA-Vitamin_Transporters"/>
</dbReference>
<dbReference type="Pfam" id="PF00892">
    <property type="entry name" value="EamA"/>
    <property type="match status" value="2"/>
</dbReference>
<feature type="transmembrane region" description="Helical" evidence="7">
    <location>
        <begin position="278"/>
        <end position="297"/>
    </location>
</feature>
<dbReference type="Gene3D" id="1.10.3730.20">
    <property type="match status" value="1"/>
</dbReference>
<evidence type="ECO:0000256" key="7">
    <source>
        <dbReference type="SAM" id="Phobius"/>
    </source>
</evidence>
<keyword evidence="3" id="KW-1003">Cell membrane</keyword>
<feature type="transmembrane region" description="Helical" evidence="7">
    <location>
        <begin position="152"/>
        <end position="172"/>
    </location>
</feature>
<proteinExistence type="inferred from homology"/>
<evidence type="ECO:0000259" key="8">
    <source>
        <dbReference type="Pfam" id="PF00892"/>
    </source>
</evidence>
<feature type="domain" description="EamA" evidence="8">
    <location>
        <begin position="8"/>
        <end position="140"/>
    </location>
</feature>
<dbReference type="Proteomes" id="UP000219636">
    <property type="component" value="Unassembled WGS sequence"/>
</dbReference>
<evidence type="ECO:0000256" key="2">
    <source>
        <dbReference type="ARBA" id="ARBA00007362"/>
    </source>
</evidence>
<keyword evidence="6 7" id="KW-0472">Membrane</keyword>
<keyword evidence="5 7" id="KW-1133">Transmembrane helix</keyword>
<feature type="transmembrane region" description="Helical" evidence="7">
    <location>
        <begin position="123"/>
        <end position="140"/>
    </location>
</feature>
<accession>A0A285SAY8</accession>
<keyword evidence="10" id="KW-1185">Reference proteome</keyword>
<evidence type="ECO:0000256" key="3">
    <source>
        <dbReference type="ARBA" id="ARBA00022475"/>
    </source>
</evidence>
<dbReference type="PANTHER" id="PTHR32322:SF18">
    <property type="entry name" value="S-ADENOSYLMETHIONINE_S-ADENOSYLHOMOCYSTEINE TRANSPORTER"/>
    <property type="match status" value="1"/>
</dbReference>
<feature type="transmembrane region" description="Helical" evidence="7">
    <location>
        <begin position="7"/>
        <end position="27"/>
    </location>
</feature>
<organism evidence="9 10">
    <name type="scientific">Ureibacillus xyleni</name>
    <dbReference type="NCBI Taxonomy" id="614648"/>
    <lineage>
        <taxon>Bacteria</taxon>
        <taxon>Bacillati</taxon>
        <taxon>Bacillota</taxon>
        <taxon>Bacilli</taxon>
        <taxon>Bacillales</taxon>
        <taxon>Caryophanaceae</taxon>
        <taxon>Ureibacillus</taxon>
    </lineage>
</organism>
<dbReference type="PANTHER" id="PTHR32322">
    <property type="entry name" value="INNER MEMBRANE TRANSPORTER"/>
    <property type="match status" value="1"/>
</dbReference>
<keyword evidence="4 7" id="KW-0812">Transmembrane</keyword>
<name>A0A285SAY8_9BACL</name>
<evidence type="ECO:0000256" key="1">
    <source>
        <dbReference type="ARBA" id="ARBA00004651"/>
    </source>
</evidence>